<accession>A0ABQ6WMW5</accession>
<dbReference type="Proteomes" id="UP000325395">
    <property type="component" value="Unassembled WGS sequence"/>
</dbReference>
<evidence type="ECO:0000313" key="3">
    <source>
        <dbReference type="Proteomes" id="UP000325395"/>
    </source>
</evidence>
<keyword evidence="1" id="KW-1133">Transmembrane helix</keyword>
<sequence>MRCFSPCSPSNPKLQFSIAHCQCPINRLWALLFYCYYGSSSYLAKPIILGSHRCPFSPPYLPHTSTQWQCWALFIITLSLVLFYNQPVFLVD</sequence>
<feature type="transmembrane region" description="Helical" evidence="1">
    <location>
        <begin position="66"/>
        <end position="84"/>
    </location>
</feature>
<dbReference type="EMBL" id="ML735726">
    <property type="protein sequence ID" value="KAE8418459.1"/>
    <property type="molecule type" value="Genomic_DNA"/>
</dbReference>
<gene>
    <name evidence="2" type="ORF">BDV36DRAFT_253994</name>
</gene>
<evidence type="ECO:0000256" key="1">
    <source>
        <dbReference type="SAM" id="Phobius"/>
    </source>
</evidence>
<name>A0ABQ6WMW5_9EURO</name>
<keyword evidence="1" id="KW-0472">Membrane</keyword>
<organism evidence="2 3">
    <name type="scientific">Aspergillus pseudocaelatus</name>
    <dbReference type="NCBI Taxonomy" id="1825620"/>
    <lineage>
        <taxon>Eukaryota</taxon>
        <taxon>Fungi</taxon>
        <taxon>Dikarya</taxon>
        <taxon>Ascomycota</taxon>
        <taxon>Pezizomycotina</taxon>
        <taxon>Eurotiomycetes</taxon>
        <taxon>Eurotiomycetidae</taxon>
        <taxon>Eurotiales</taxon>
        <taxon>Aspergillaceae</taxon>
        <taxon>Aspergillus</taxon>
        <taxon>Aspergillus subgen. Circumdati</taxon>
    </lineage>
</organism>
<protein>
    <submittedName>
        <fullName evidence="2">Uncharacterized protein</fullName>
    </submittedName>
</protein>
<keyword evidence="3" id="KW-1185">Reference proteome</keyword>
<proteinExistence type="predicted"/>
<reference evidence="2 3" key="1">
    <citation type="submission" date="2019-04" db="EMBL/GenBank/DDBJ databases">
        <authorList>
            <consortium name="DOE Joint Genome Institute"/>
            <person name="Mondo S."/>
            <person name="Kjaerbolling I."/>
            <person name="Vesth T."/>
            <person name="Frisvad J.C."/>
            <person name="Nybo J.L."/>
            <person name="Theobald S."/>
            <person name="Kildgaard S."/>
            <person name="Isbrandt T."/>
            <person name="Kuo A."/>
            <person name="Sato A."/>
            <person name="Lyhne E.K."/>
            <person name="Kogle M.E."/>
            <person name="Wiebenga A."/>
            <person name="Kun R.S."/>
            <person name="Lubbers R.J."/>
            <person name="Makela M.R."/>
            <person name="Barry K."/>
            <person name="Chovatia M."/>
            <person name="Clum A."/>
            <person name="Daum C."/>
            <person name="Haridas S."/>
            <person name="He G."/>
            <person name="LaButti K."/>
            <person name="Lipzen A."/>
            <person name="Riley R."/>
            <person name="Salamov A."/>
            <person name="Simmons B.A."/>
            <person name="Magnuson J.K."/>
            <person name="Henrissat B."/>
            <person name="Mortensen U.H."/>
            <person name="Larsen T.O."/>
            <person name="Devries R.P."/>
            <person name="Grigoriev I.V."/>
            <person name="Machida M."/>
            <person name="Baker S.E."/>
            <person name="Andersen M.R."/>
            <person name="Cantor M.N."/>
            <person name="Hua S.X."/>
        </authorList>
    </citation>
    <scope>NUCLEOTIDE SEQUENCE [LARGE SCALE GENOMIC DNA]</scope>
    <source>
        <strain evidence="2 3">CBS 117616</strain>
    </source>
</reference>
<evidence type="ECO:0000313" key="2">
    <source>
        <dbReference type="EMBL" id="KAE8418459.1"/>
    </source>
</evidence>
<keyword evidence="1" id="KW-0812">Transmembrane</keyword>